<dbReference type="Proteomes" id="UP001208649">
    <property type="component" value="Unassembled WGS sequence"/>
</dbReference>
<organism evidence="1 2">
    <name type="scientific">Chryseobacterium edaphi</name>
    <dbReference type="NCBI Taxonomy" id="2976532"/>
    <lineage>
        <taxon>Bacteria</taxon>
        <taxon>Pseudomonadati</taxon>
        <taxon>Bacteroidota</taxon>
        <taxon>Flavobacteriia</taxon>
        <taxon>Flavobacteriales</taxon>
        <taxon>Weeksellaceae</taxon>
        <taxon>Chryseobacterium group</taxon>
        <taxon>Chryseobacterium</taxon>
    </lineage>
</organism>
<gene>
    <name evidence="1" type="ORF">NZ698_00445</name>
</gene>
<evidence type="ECO:0000313" key="2">
    <source>
        <dbReference type="Proteomes" id="UP001208649"/>
    </source>
</evidence>
<dbReference type="EMBL" id="JAOTEM010000001">
    <property type="protein sequence ID" value="MCU7615649.1"/>
    <property type="molecule type" value="Genomic_DNA"/>
</dbReference>
<protein>
    <recommendedName>
        <fullName evidence="3">Phage morphogenesis protein</fullName>
    </recommendedName>
</protein>
<comment type="caution">
    <text evidence="1">The sequence shown here is derived from an EMBL/GenBank/DDBJ whole genome shotgun (WGS) entry which is preliminary data.</text>
</comment>
<reference evidence="2" key="1">
    <citation type="submission" date="2023-07" db="EMBL/GenBank/DDBJ databases">
        <title>Chryseobacterium sp. strain PBS4-4 Genome sequencing and assembly.</title>
        <authorList>
            <person name="Jung Y."/>
        </authorList>
    </citation>
    <scope>NUCLEOTIDE SEQUENCE [LARGE SCALE GENOMIC DNA]</scope>
    <source>
        <strain evidence="2">PBS4-4</strain>
    </source>
</reference>
<proteinExistence type="predicted"/>
<sequence length="186" mass="21250">MTPQESESVIRGKAYRLQNYMQHTLPKKQANVMLRYVNGNFRAQGFQGTYFKKWKPTKNKKGSTLIDSGRLRAATRAIIGVGEVTLRNDLPYATVHNEGFKGKVSVKAHSRNKYSKGKFGTGKFTKSGKERQKTMKFKSGEKSIKAHSRRVNIPRRQFIPTAKRPSKTLENSLLKMVDKDIQEIMK</sequence>
<accession>A0ABT2W2U3</accession>
<keyword evidence="2" id="KW-1185">Reference proteome</keyword>
<evidence type="ECO:0000313" key="1">
    <source>
        <dbReference type="EMBL" id="MCU7615649.1"/>
    </source>
</evidence>
<dbReference type="RefSeq" id="WP_263000785.1">
    <property type="nucleotide sequence ID" value="NZ_JAOTEM010000001.1"/>
</dbReference>
<name>A0ABT2W2U3_9FLAO</name>
<evidence type="ECO:0008006" key="3">
    <source>
        <dbReference type="Google" id="ProtNLM"/>
    </source>
</evidence>